<dbReference type="KEGG" id="htu:Htur_3780"/>
<evidence type="ECO:0000313" key="3">
    <source>
        <dbReference type="EMBL" id="ADB62642.1"/>
    </source>
</evidence>
<name>D2RZU5_HALTV</name>
<dbReference type="InterPro" id="IPR022002">
    <property type="entry name" value="ChsH2_Znr"/>
</dbReference>
<keyword evidence="4" id="KW-1185">Reference proteome</keyword>
<dbReference type="PANTHER" id="PTHR34075">
    <property type="entry name" value="BLR3430 PROTEIN"/>
    <property type="match status" value="1"/>
</dbReference>
<sequence>MSEPRTAFDSFVDALAAGEGYFLECSNGHASLPPRHVCPDCGDASLERRSLPERGEVESHTIIRVPAPQFEADAPYPLAIASFGPVRLTGRLENVDPDGGDVEVGLPVAVDVRETDDHRFVVFTPQ</sequence>
<reference evidence="3 4" key="1">
    <citation type="journal article" date="2010" name="Stand. Genomic Sci.">
        <title>Complete genome sequence of Haloterrigena turkmenica type strain (4k).</title>
        <authorList>
            <person name="Saunders E."/>
            <person name="Tindall B.J."/>
            <person name="Fahnrich R."/>
            <person name="Lapidus A."/>
            <person name="Copeland A."/>
            <person name="Del Rio T.G."/>
            <person name="Lucas S."/>
            <person name="Chen F."/>
            <person name="Tice H."/>
            <person name="Cheng J.F."/>
            <person name="Han C."/>
            <person name="Detter J.C."/>
            <person name="Bruce D."/>
            <person name="Goodwin L."/>
            <person name="Chain P."/>
            <person name="Pitluck S."/>
            <person name="Pati A."/>
            <person name="Ivanova N."/>
            <person name="Mavromatis K."/>
            <person name="Chen A."/>
            <person name="Palaniappan K."/>
            <person name="Land M."/>
            <person name="Hauser L."/>
            <person name="Chang Y.J."/>
            <person name="Jeffries C.D."/>
            <person name="Brettin T."/>
            <person name="Rohde M."/>
            <person name="Goker M."/>
            <person name="Bristow J."/>
            <person name="Eisen J.A."/>
            <person name="Markowitz V."/>
            <person name="Hugenholtz P."/>
            <person name="Klenk H.P."/>
            <person name="Kyrpides N.C."/>
        </authorList>
    </citation>
    <scope>NUCLEOTIDE SEQUENCE [LARGE SCALE GENOMIC DNA]</scope>
    <source>
        <strain evidence="4">ATCC 51198 / DSM 5511 / JCM 9101 / NCIMB 13204 / VKM B-1734 / 4k</strain>
    </source>
</reference>
<proteinExistence type="predicted"/>
<dbReference type="Pfam" id="PF01796">
    <property type="entry name" value="OB_ChsH2_C"/>
    <property type="match status" value="1"/>
</dbReference>
<dbReference type="GeneID" id="8744408"/>
<feature type="domain" description="ChsH2 C-terminal OB-fold" evidence="1">
    <location>
        <begin position="51"/>
        <end position="112"/>
    </location>
</feature>
<dbReference type="Proteomes" id="UP000001903">
    <property type="component" value="Plasmid pHTUR01"/>
</dbReference>
<dbReference type="InterPro" id="IPR002878">
    <property type="entry name" value="ChsH2_C"/>
</dbReference>
<evidence type="ECO:0000259" key="2">
    <source>
        <dbReference type="Pfam" id="PF12172"/>
    </source>
</evidence>
<organism evidence="3 4">
    <name type="scientific">Haloterrigena turkmenica (strain ATCC 51198 / DSM 5511 / JCM 9101 / NCIMB 13204 / VKM B-1734 / 4k)</name>
    <name type="common">Halococcus turkmenicus</name>
    <dbReference type="NCBI Taxonomy" id="543526"/>
    <lineage>
        <taxon>Archaea</taxon>
        <taxon>Methanobacteriati</taxon>
        <taxon>Methanobacteriota</taxon>
        <taxon>Stenosarchaea group</taxon>
        <taxon>Halobacteria</taxon>
        <taxon>Halobacteriales</taxon>
        <taxon>Natrialbaceae</taxon>
        <taxon>Haloterrigena</taxon>
    </lineage>
</organism>
<dbReference type="OrthoDB" id="9573at2157"/>
<dbReference type="InterPro" id="IPR012340">
    <property type="entry name" value="NA-bd_OB-fold"/>
</dbReference>
<evidence type="ECO:0000259" key="1">
    <source>
        <dbReference type="Pfam" id="PF01796"/>
    </source>
</evidence>
<dbReference type="Pfam" id="PF12172">
    <property type="entry name" value="zf-ChsH2"/>
    <property type="match status" value="1"/>
</dbReference>
<dbReference type="SUPFAM" id="SSF50249">
    <property type="entry name" value="Nucleic acid-binding proteins"/>
    <property type="match status" value="1"/>
</dbReference>
<geneLocation type="plasmid" evidence="3 4">
    <name>pHTUR01</name>
</geneLocation>
<gene>
    <name evidence="3" type="ordered locus">Htur_3780</name>
</gene>
<dbReference type="HOGENOM" id="CLU_119412_0_0_2"/>
<evidence type="ECO:0000313" key="4">
    <source>
        <dbReference type="Proteomes" id="UP000001903"/>
    </source>
</evidence>
<accession>D2RZU5</accession>
<dbReference type="RefSeq" id="WP_012944886.1">
    <property type="nucleotide sequence ID" value="NC_013744.1"/>
</dbReference>
<keyword evidence="3" id="KW-0614">Plasmid</keyword>
<feature type="domain" description="ChsH2 rubredoxin-like zinc ribbon" evidence="2">
    <location>
        <begin position="25"/>
        <end position="47"/>
    </location>
</feature>
<dbReference type="AlphaFoldDB" id="D2RZU5"/>
<dbReference type="EMBL" id="CP001861">
    <property type="protein sequence ID" value="ADB62642.1"/>
    <property type="molecule type" value="Genomic_DNA"/>
</dbReference>
<dbReference type="InterPro" id="IPR052513">
    <property type="entry name" value="Thioester_dehydratase-like"/>
</dbReference>
<protein>
    <submittedName>
        <fullName evidence="3">Uncharacterized protein</fullName>
    </submittedName>
</protein>
<dbReference type="PANTHER" id="PTHR34075:SF5">
    <property type="entry name" value="BLR3430 PROTEIN"/>
    <property type="match status" value="1"/>
</dbReference>